<feature type="domain" description="ABC transmembrane type-1" evidence="11">
    <location>
        <begin position="19"/>
        <end position="303"/>
    </location>
</feature>
<keyword evidence="4 9" id="KW-0812">Transmembrane</keyword>
<evidence type="ECO:0000256" key="8">
    <source>
        <dbReference type="ARBA" id="ARBA00023136"/>
    </source>
</evidence>
<feature type="domain" description="ABC transporter" evidence="10">
    <location>
        <begin position="335"/>
        <end position="569"/>
    </location>
</feature>
<dbReference type="InterPro" id="IPR027417">
    <property type="entry name" value="P-loop_NTPase"/>
</dbReference>
<dbReference type="SMART" id="SM00382">
    <property type="entry name" value="AAA"/>
    <property type="match status" value="1"/>
</dbReference>
<evidence type="ECO:0000256" key="4">
    <source>
        <dbReference type="ARBA" id="ARBA00022692"/>
    </source>
</evidence>
<evidence type="ECO:0000256" key="9">
    <source>
        <dbReference type="SAM" id="Phobius"/>
    </source>
</evidence>
<dbReference type="EMBL" id="CP033165">
    <property type="protein sequence ID" value="QGH02456.1"/>
    <property type="molecule type" value="Genomic_DNA"/>
</dbReference>
<evidence type="ECO:0000313" key="13">
    <source>
        <dbReference type="Proteomes" id="UP000347383"/>
    </source>
</evidence>
<dbReference type="Gene3D" id="1.20.1560.10">
    <property type="entry name" value="ABC transporter type 1, transmembrane domain"/>
    <property type="match status" value="1"/>
</dbReference>
<dbReference type="Pfam" id="PF00005">
    <property type="entry name" value="ABC_tran"/>
    <property type="match status" value="1"/>
</dbReference>
<evidence type="ECO:0000256" key="6">
    <source>
        <dbReference type="ARBA" id="ARBA00022840"/>
    </source>
</evidence>
<dbReference type="GO" id="GO:0015421">
    <property type="term" value="F:ABC-type oligopeptide transporter activity"/>
    <property type="evidence" value="ECO:0007669"/>
    <property type="project" value="TreeGrafter"/>
</dbReference>
<dbReference type="InterPro" id="IPR017871">
    <property type="entry name" value="ABC_transporter-like_CS"/>
</dbReference>
<dbReference type="GO" id="GO:0005886">
    <property type="term" value="C:plasma membrane"/>
    <property type="evidence" value="ECO:0007669"/>
    <property type="project" value="UniProtKB-SubCell"/>
</dbReference>
<keyword evidence="5" id="KW-0547">Nucleotide-binding</keyword>
<dbReference type="FunFam" id="1.20.1560.10:FF:000011">
    <property type="entry name" value="Multidrug ABC transporter ATP-binding protein"/>
    <property type="match status" value="1"/>
</dbReference>
<dbReference type="Gene3D" id="3.40.50.300">
    <property type="entry name" value="P-loop containing nucleotide triphosphate hydrolases"/>
    <property type="match status" value="1"/>
</dbReference>
<reference evidence="12 13" key="1">
    <citation type="submission" date="2018-10" db="EMBL/GenBank/DDBJ databases">
        <title>Comparative Genomics Analysis of the Streptococcus dysgalactiae subspecies dysgalactiae.</title>
        <authorList>
            <person name="Koh T.H."/>
            <person name="Abdul Rahman N."/>
            <person name="Sessions O.M."/>
        </authorList>
    </citation>
    <scope>NUCLEOTIDE SEQUENCE [LARGE SCALE GENOMIC DNA]</scope>
    <source>
        <strain evidence="12 13">DB60705-15</strain>
    </source>
</reference>
<evidence type="ECO:0000256" key="2">
    <source>
        <dbReference type="ARBA" id="ARBA00022448"/>
    </source>
</evidence>
<feature type="transmembrane region" description="Helical" evidence="9">
    <location>
        <begin position="279"/>
        <end position="301"/>
    </location>
</feature>
<protein>
    <submittedName>
        <fullName evidence="12">ATP-binding cassette domain-containing protein</fullName>
    </submittedName>
</protein>
<evidence type="ECO:0000256" key="5">
    <source>
        <dbReference type="ARBA" id="ARBA00022741"/>
    </source>
</evidence>
<proteinExistence type="predicted"/>
<keyword evidence="8 9" id="KW-0472">Membrane</keyword>
<dbReference type="InterPro" id="IPR011527">
    <property type="entry name" value="ABC1_TM_dom"/>
</dbReference>
<dbReference type="InterPro" id="IPR003593">
    <property type="entry name" value="AAA+_ATPase"/>
</dbReference>
<feature type="transmembrane region" description="Helical" evidence="9">
    <location>
        <begin position="156"/>
        <end position="174"/>
    </location>
</feature>
<dbReference type="GO" id="GO:0016887">
    <property type="term" value="F:ATP hydrolysis activity"/>
    <property type="evidence" value="ECO:0007669"/>
    <property type="project" value="InterPro"/>
</dbReference>
<dbReference type="InterPro" id="IPR003439">
    <property type="entry name" value="ABC_transporter-like_ATP-bd"/>
</dbReference>
<feature type="transmembrane region" description="Helical" evidence="9">
    <location>
        <begin position="56"/>
        <end position="77"/>
    </location>
</feature>
<dbReference type="CDD" id="cd18541">
    <property type="entry name" value="ABC_6TM_TmrB_like"/>
    <property type="match status" value="1"/>
</dbReference>
<evidence type="ECO:0000256" key="3">
    <source>
        <dbReference type="ARBA" id="ARBA00022475"/>
    </source>
</evidence>
<evidence type="ECO:0000313" key="12">
    <source>
        <dbReference type="EMBL" id="QGH02456.1"/>
    </source>
</evidence>
<dbReference type="Proteomes" id="UP000347383">
    <property type="component" value="Chromosome"/>
</dbReference>
<dbReference type="AlphaFoldDB" id="A0A9X7S2L3"/>
<dbReference type="SUPFAM" id="SSF90123">
    <property type="entry name" value="ABC transporter transmembrane region"/>
    <property type="match status" value="1"/>
</dbReference>
<evidence type="ECO:0000256" key="1">
    <source>
        <dbReference type="ARBA" id="ARBA00004651"/>
    </source>
</evidence>
<dbReference type="PROSITE" id="PS50893">
    <property type="entry name" value="ABC_TRANSPORTER_2"/>
    <property type="match status" value="1"/>
</dbReference>
<dbReference type="InterPro" id="IPR039421">
    <property type="entry name" value="Type_1_exporter"/>
</dbReference>
<dbReference type="SUPFAM" id="SSF52540">
    <property type="entry name" value="P-loop containing nucleoside triphosphate hydrolases"/>
    <property type="match status" value="1"/>
</dbReference>
<accession>A0A9X7S2L3</accession>
<dbReference type="InterPro" id="IPR036640">
    <property type="entry name" value="ABC1_TM_sf"/>
</dbReference>
<dbReference type="FunFam" id="3.40.50.300:FF:000221">
    <property type="entry name" value="Multidrug ABC transporter ATP-binding protein"/>
    <property type="match status" value="1"/>
</dbReference>
<evidence type="ECO:0000256" key="7">
    <source>
        <dbReference type="ARBA" id="ARBA00022989"/>
    </source>
</evidence>
<comment type="subcellular location">
    <subcellularLocation>
        <location evidence="1">Cell membrane</location>
        <topology evidence="1">Multi-pass membrane protein</topology>
    </subcellularLocation>
</comment>
<dbReference type="PANTHER" id="PTHR43394:SF1">
    <property type="entry name" value="ATP-BINDING CASSETTE SUB-FAMILY B MEMBER 10, MITOCHONDRIAL"/>
    <property type="match status" value="1"/>
</dbReference>
<keyword evidence="7 9" id="KW-1133">Transmembrane helix</keyword>
<keyword evidence="2" id="KW-0813">Transport</keyword>
<gene>
    <name evidence="12" type="ORF">EA457_07810</name>
</gene>
<name>A0A9X7S2L3_STRDY</name>
<dbReference type="PANTHER" id="PTHR43394">
    <property type="entry name" value="ATP-DEPENDENT PERMEASE MDL1, MITOCHONDRIAL"/>
    <property type="match status" value="1"/>
</dbReference>
<feature type="transmembrane region" description="Helical" evidence="9">
    <location>
        <begin position="242"/>
        <end position="267"/>
    </location>
</feature>
<dbReference type="Pfam" id="PF00664">
    <property type="entry name" value="ABC_membrane"/>
    <property type="match status" value="1"/>
</dbReference>
<dbReference type="RefSeq" id="WP_155778156.1">
    <property type="nucleotide sequence ID" value="NZ_CP033165.1"/>
</dbReference>
<evidence type="ECO:0000259" key="11">
    <source>
        <dbReference type="PROSITE" id="PS50929"/>
    </source>
</evidence>
<keyword evidence="3" id="KW-1003">Cell membrane</keyword>
<keyword evidence="6 12" id="KW-0067">ATP-binding</keyword>
<evidence type="ECO:0000259" key="10">
    <source>
        <dbReference type="PROSITE" id="PS50893"/>
    </source>
</evidence>
<dbReference type="GO" id="GO:0005524">
    <property type="term" value="F:ATP binding"/>
    <property type="evidence" value="ECO:0007669"/>
    <property type="project" value="UniProtKB-KW"/>
</dbReference>
<dbReference type="PROSITE" id="PS00211">
    <property type="entry name" value="ABC_TRANSPORTER_1"/>
    <property type="match status" value="1"/>
</dbReference>
<sequence length="582" mass="65848">MSILKNLWWFFKEEKKPYLIGILSLSLVAFLNLIPPKIMGIVIDGITSQRLTKSELLWYLFWLIIAALAMYALRYVWRICIFGTSYRLGRVMRFKLFEHFTKMSPSFYQRYRTGDLMAHATNDINSLTRLAGGGVMSAVDASITAIVTLLTMLFTISWQMTVIAVLPLPLMAYATSRLGRKTHKAFGESQAAFSELNNKVQESVAGIKVTKSFGYQRDEVASFQEINQMTFKKNMRTMFYDVMFDPVVLLFIGLSYVLTLLVGAFMIKAGQVTIGNLVTFMTYLDMLVWPLMAVGFLFNMVQRGSVSYERISQLLEQASDVEESSHPLTTISNGSLTYDINHFSYDKEETLTDIHFRLEKGQTLGLVGQTGSGKTSLIKLLLREYDVTDGTICLNNHNIKNYRLKDLRHLMGYVPQDQFLFATSILENVRFGNPKLSLEEVEAATRLSHVYNDIMEMPQGFHTLIGEKGVSLSGGQKQRIAMSRAMILDPDILILDDSLSAVDAKTEHAIIENLKQTRQDKTTIITAHRLSAVVHADLILVLQHGRIIESGRHEDLVAAGGWYAKTYASQQLEMEVEDHEDK</sequence>
<organism evidence="12 13">
    <name type="scientific">Streptococcus dysgalactiae subsp. dysgalactiae</name>
    <dbReference type="NCBI Taxonomy" id="99822"/>
    <lineage>
        <taxon>Bacteria</taxon>
        <taxon>Bacillati</taxon>
        <taxon>Bacillota</taxon>
        <taxon>Bacilli</taxon>
        <taxon>Lactobacillales</taxon>
        <taxon>Streptococcaceae</taxon>
        <taxon>Streptococcus</taxon>
    </lineage>
</organism>
<dbReference type="PROSITE" id="PS50929">
    <property type="entry name" value="ABC_TM1F"/>
    <property type="match status" value="1"/>
</dbReference>